<dbReference type="EMBL" id="CM017698">
    <property type="protein sequence ID" value="TYG96139.1"/>
    <property type="molecule type" value="Genomic_DNA"/>
</dbReference>
<feature type="transmembrane region" description="Helical" evidence="10">
    <location>
        <begin position="230"/>
        <end position="249"/>
    </location>
</feature>
<keyword evidence="5 7" id="KW-0129">CBS domain</keyword>
<sequence>MALESSICSRPTFIYSTKSSSFMFFNRNLKNQSKFLPKTNHYPTPVISTCSNPKAFKAFGIPKNGSFGHVGSLREENEGVENDQKLVLVKRGILVAMVCGVLVFGCRRVFAVDGVANAGYGVIGQCILLLRNAWPKASMILKVFKEQGLVLTALLGLSAFFSMAETAITTLWPWKVRELADKDSEDGVFKMLSSDVTRFLTTILIGTTVVNIGATALVTDAATAIFGEAGVSAATGVMTVAILLLTEITPKSIAVHNPTEVARFVVRPVAWLSVILYPVGRVVTYLSMGMLKILGLKGKSEPYVTEEELKLMLRGAELSGAIEEEEQDMIENVLEIKDTHVREVMTPLVDVVAIDASSTLVEFHNLWLTHQYSRVPAFEQRIDNIVGIAYAMDLLDYVPKGELLESTTVGDMAHKPAYFVPDSMLVWNLLREFRIRKVHMAVVLNEYGGTVGIVTLEDVVEEIVGEIFDENDSKEEIQKKTGYIVMRAEGIFDVDANTSIDQLSEDLNIKMPEEHQYETVSGFVCEAFGYIPRTGESVKVELERGNQEEEDENSEAASDRQDLKERRQIYKLEILAGNARKVSAVRFERVNNEEALLDAMTVTPMVPKIMKKWSKDEDSNNGKHNEDTFENKQEDNLLDDHYVIADHKEDNESSNGQ</sequence>
<dbReference type="CDD" id="cd04590">
    <property type="entry name" value="CBS_pair_CorC_HlyC_assoc"/>
    <property type="match status" value="1"/>
</dbReference>
<evidence type="ECO:0000256" key="6">
    <source>
        <dbReference type="ARBA" id="ARBA00023136"/>
    </source>
</evidence>
<dbReference type="InterPro" id="IPR046342">
    <property type="entry name" value="CBS_dom_sf"/>
</dbReference>
<proteinExistence type="predicted"/>
<dbReference type="InterPro" id="IPR044751">
    <property type="entry name" value="Ion_transp-like_CBS"/>
</dbReference>
<feature type="compositionally biased region" description="Basic and acidic residues" evidence="9">
    <location>
        <begin position="613"/>
        <end position="651"/>
    </location>
</feature>
<dbReference type="Proteomes" id="UP000323506">
    <property type="component" value="Chromosome A11"/>
</dbReference>
<organism evidence="13 14">
    <name type="scientific">Gossypium darwinii</name>
    <name type="common">Darwin's cotton</name>
    <name type="synonym">Gossypium barbadense var. darwinii</name>
    <dbReference type="NCBI Taxonomy" id="34276"/>
    <lineage>
        <taxon>Eukaryota</taxon>
        <taxon>Viridiplantae</taxon>
        <taxon>Streptophyta</taxon>
        <taxon>Embryophyta</taxon>
        <taxon>Tracheophyta</taxon>
        <taxon>Spermatophyta</taxon>
        <taxon>Magnoliopsida</taxon>
        <taxon>eudicotyledons</taxon>
        <taxon>Gunneridae</taxon>
        <taxon>Pentapetalae</taxon>
        <taxon>rosids</taxon>
        <taxon>malvids</taxon>
        <taxon>Malvales</taxon>
        <taxon>Malvaceae</taxon>
        <taxon>Malvoideae</taxon>
        <taxon>Gossypium</taxon>
    </lineage>
</organism>
<dbReference type="PANTHER" id="PTHR22777">
    <property type="entry name" value="HEMOLYSIN-RELATED"/>
    <property type="match status" value="1"/>
</dbReference>
<keyword evidence="6 8" id="KW-0472">Membrane</keyword>
<evidence type="ECO:0000256" key="3">
    <source>
        <dbReference type="ARBA" id="ARBA00022737"/>
    </source>
</evidence>
<reference evidence="13 14" key="1">
    <citation type="submission" date="2019-06" db="EMBL/GenBank/DDBJ databases">
        <title>WGS assembly of Gossypium darwinii.</title>
        <authorList>
            <person name="Chen Z.J."/>
            <person name="Sreedasyam A."/>
            <person name="Ando A."/>
            <person name="Song Q."/>
            <person name="De L."/>
            <person name="Hulse-Kemp A."/>
            <person name="Ding M."/>
            <person name="Ye W."/>
            <person name="Kirkbride R."/>
            <person name="Jenkins J."/>
            <person name="Plott C."/>
            <person name="Lovell J."/>
            <person name="Lin Y.-M."/>
            <person name="Vaughn R."/>
            <person name="Liu B."/>
            <person name="Li W."/>
            <person name="Simpson S."/>
            <person name="Scheffler B."/>
            <person name="Saski C."/>
            <person name="Grover C."/>
            <person name="Hu G."/>
            <person name="Conover J."/>
            <person name="Carlson J."/>
            <person name="Shu S."/>
            <person name="Boston L."/>
            <person name="Williams M."/>
            <person name="Peterson D."/>
            <person name="Mcgee K."/>
            <person name="Jones D."/>
            <person name="Wendel J."/>
            <person name="Stelly D."/>
            <person name="Grimwood J."/>
            <person name="Schmutz J."/>
        </authorList>
    </citation>
    <scope>NUCLEOTIDE SEQUENCE [LARGE SCALE GENOMIC DNA]</scope>
    <source>
        <strain evidence="13">1808015.09</strain>
    </source>
</reference>
<dbReference type="PANTHER" id="PTHR22777:SF17">
    <property type="entry name" value="UPF0053 PROTEIN SLL0260"/>
    <property type="match status" value="1"/>
</dbReference>
<evidence type="ECO:0000256" key="7">
    <source>
        <dbReference type="PROSITE-ProRule" id="PRU00703"/>
    </source>
</evidence>
<dbReference type="Gene3D" id="3.30.465.10">
    <property type="match status" value="1"/>
</dbReference>
<evidence type="ECO:0008006" key="15">
    <source>
        <dbReference type="Google" id="ProtNLM"/>
    </source>
</evidence>
<evidence type="ECO:0000313" key="14">
    <source>
        <dbReference type="Proteomes" id="UP000323506"/>
    </source>
</evidence>
<dbReference type="SMART" id="SM01091">
    <property type="entry name" value="CorC_HlyC"/>
    <property type="match status" value="1"/>
</dbReference>
<dbReference type="GO" id="GO:0016020">
    <property type="term" value="C:membrane"/>
    <property type="evidence" value="ECO:0007669"/>
    <property type="project" value="UniProtKB-SubCell"/>
</dbReference>
<evidence type="ECO:0000256" key="1">
    <source>
        <dbReference type="ARBA" id="ARBA00004141"/>
    </source>
</evidence>
<dbReference type="PROSITE" id="PS51846">
    <property type="entry name" value="CNNM"/>
    <property type="match status" value="1"/>
</dbReference>
<accession>A0A5D2ESV2</accession>
<keyword evidence="4 8" id="KW-1133">Transmembrane helix</keyword>
<name>A0A5D2ESV2_GOSDA</name>
<evidence type="ECO:0000259" key="12">
    <source>
        <dbReference type="PROSITE" id="PS51846"/>
    </source>
</evidence>
<dbReference type="GO" id="GO:0050660">
    <property type="term" value="F:flavin adenine dinucleotide binding"/>
    <property type="evidence" value="ECO:0007669"/>
    <property type="project" value="InterPro"/>
</dbReference>
<evidence type="ECO:0000259" key="11">
    <source>
        <dbReference type="PROSITE" id="PS51371"/>
    </source>
</evidence>
<evidence type="ECO:0000256" key="5">
    <source>
        <dbReference type="ARBA" id="ARBA00023122"/>
    </source>
</evidence>
<evidence type="ECO:0000256" key="9">
    <source>
        <dbReference type="SAM" id="MobiDB-lite"/>
    </source>
</evidence>
<dbReference type="SUPFAM" id="SSF54631">
    <property type="entry name" value="CBS-domain pair"/>
    <property type="match status" value="1"/>
</dbReference>
<evidence type="ECO:0000256" key="4">
    <source>
        <dbReference type="ARBA" id="ARBA00022989"/>
    </source>
</evidence>
<dbReference type="Pfam" id="PF00571">
    <property type="entry name" value="CBS"/>
    <property type="match status" value="2"/>
</dbReference>
<dbReference type="AlphaFoldDB" id="A0A5D2ESV2"/>
<dbReference type="InterPro" id="IPR002550">
    <property type="entry name" value="CNNM"/>
</dbReference>
<keyword evidence="2 8" id="KW-0812">Transmembrane</keyword>
<keyword evidence="14" id="KW-1185">Reference proteome</keyword>
<dbReference type="InterPro" id="IPR005170">
    <property type="entry name" value="Transptr-assoc_dom"/>
</dbReference>
<protein>
    <recommendedName>
        <fullName evidence="15">CNNM transmembrane domain-containing protein</fullName>
    </recommendedName>
</protein>
<dbReference type="Pfam" id="PF01595">
    <property type="entry name" value="CNNM"/>
    <property type="match status" value="1"/>
</dbReference>
<feature type="transmembrane region" description="Helical" evidence="10">
    <location>
        <begin position="92"/>
        <end position="110"/>
    </location>
</feature>
<dbReference type="PROSITE" id="PS51371">
    <property type="entry name" value="CBS"/>
    <property type="match status" value="1"/>
</dbReference>
<dbReference type="Pfam" id="PF03471">
    <property type="entry name" value="CorC_HlyC"/>
    <property type="match status" value="1"/>
</dbReference>
<dbReference type="FunFam" id="3.10.580.10:FF:000002">
    <property type="entry name" value="Magnesium/cobalt efflux protein CorC"/>
    <property type="match status" value="1"/>
</dbReference>
<gene>
    <name evidence="13" type="ORF">ES288_A11G323800v1</name>
</gene>
<feature type="region of interest" description="Disordered" evidence="9">
    <location>
        <begin position="613"/>
        <end position="657"/>
    </location>
</feature>
<feature type="domain" description="CNNM transmembrane" evidence="12">
    <location>
        <begin position="140"/>
        <end position="326"/>
    </location>
</feature>
<evidence type="ECO:0000313" key="13">
    <source>
        <dbReference type="EMBL" id="TYG96139.1"/>
    </source>
</evidence>
<dbReference type="InterPro" id="IPR016169">
    <property type="entry name" value="FAD-bd_PCMH_sub2"/>
</dbReference>
<dbReference type="SUPFAM" id="SSF56176">
    <property type="entry name" value="FAD-binding/transporter-associated domain-like"/>
    <property type="match status" value="1"/>
</dbReference>
<feature type="transmembrane region" description="Helical" evidence="10">
    <location>
        <begin position="269"/>
        <end position="291"/>
    </location>
</feature>
<evidence type="ECO:0000256" key="2">
    <source>
        <dbReference type="ARBA" id="ARBA00022692"/>
    </source>
</evidence>
<feature type="transmembrane region" description="Helical" evidence="10">
    <location>
        <begin position="149"/>
        <end position="174"/>
    </location>
</feature>
<comment type="subcellular location">
    <subcellularLocation>
        <location evidence="1">Membrane</location>
        <topology evidence="1">Multi-pass membrane protein</topology>
    </subcellularLocation>
</comment>
<evidence type="ECO:0000256" key="8">
    <source>
        <dbReference type="PROSITE-ProRule" id="PRU01193"/>
    </source>
</evidence>
<dbReference type="Gene3D" id="3.10.580.10">
    <property type="entry name" value="CBS-domain"/>
    <property type="match status" value="1"/>
</dbReference>
<feature type="transmembrane region" description="Helical" evidence="10">
    <location>
        <begin position="199"/>
        <end position="218"/>
    </location>
</feature>
<feature type="region of interest" description="Disordered" evidence="9">
    <location>
        <begin position="541"/>
        <end position="562"/>
    </location>
</feature>
<evidence type="ECO:0000256" key="10">
    <source>
        <dbReference type="SAM" id="Phobius"/>
    </source>
</evidence>
<keyword evidence="3" id="KW-0677">Repeat</keyword>
<dbReference type="InterPro" id="IPR000644">
    <property type="entry name" value="CBS_dom"/>
</dbReference>
<feature type="domain" description="CBS" evidence="11">
    <location>
        <begin position="412"/>
        <end position="470"/>
    </location>
</feature>
<dbReference type="InterPro" id="IPR036318">
    <property type="entry name" value="FAD-bd_PCMH-like_sf"/>
</dbReference>